<dbReference type="SMART" id="SM01077">
    <property type="entry name" value="Cg6151-P"/>
    <property type="match status" value="1"/>
</dbReference>
<gene>
    <name evidence="8" type="ORF">P5673_008990</name>
</gene>
<feature type="transmembrane region" description="Helical" evidence="7">
    <location>
        <begin position="86"/>
        <end position="103"/>
    </location>
</feature>
<proteinExistence type="inferred from homology"/>
<dbReference type="EMBL" id="JARQWQ010000015">
    <property type="protein sequence ID" value="KAK2567182.1"/>
    <property type="molecule type" value="Genomic_DNA"/>
</dbReference>
<keyword evidence="4 7" id="KW-1133">Transmembrane helix</keyword>
<dbReference type="PANTHER" id="PTHR13314:SF2">
    <property type="entry name" value="CALCIUM CHANNEL FLOWER HOMOLOG"/>
    <property type="match status" value="1"/>
</dbReference>
<reference evidence="8" key="1">
    <citation type="journal article" date="2023" name="G3 (Bethesda)">
        <title>Whole genome assembly and annotation of the endangered Caribbean coral Acropora cervicornis.</title>
        <authorList>
            <person name="Selwyn J.D."/>
            <person name="Vollmer S.V."/>
        </authorList>
    </citation>
    <scope>NUCLEOTIDE SEQUENCE</scope>
    <source>
        <strain evidence="8">K2</strain>
    </source>
</reference>
<dbReference type="GO" id="GO:0016020">
    <property type="term" value="C:membrane"/>
    <property type="evidence" value="ECO:0007669"/>
    <property type="project" value="InterPro"/>
</dbReference>
<sequence>MADAANNSGVPKGMRLVVRFWGAVSGLCSAALGFFVLFSFSATCLGMGIYMILMGAMILALEAPMCCQYVPTLVAVSNWIENHFRFWMRGCLYLILGLFPIIFCLEISTFVGCGCVIISAALYGVLAIGKKGGVASNANPDEQEMKTNLVDKEGGPNHTEP</sequence>
<dbReference type="AlphaFoldDB" id="A0AAD9VAR3"/>
<feature type="compositionally biased region" description="Basic and acidic residues" evidence="6">
    <location>
        <begin position="143"/>
        <end position="161"/>
    </location>
</feature>
<feature type="transmembrane region" description="Helical" evidence="7">
    <location>
        <begin position="48"/>
        <end position="74"/>
    </location>
</feature>
<comment type="caution">
    <text evidence="8">The sequence shown here is derived from an EMBL/GenBank/DDBJ whole genome shotgun (WGS) entry which is preliminary data.</text>
</comment>
<keyword evidence="5 7" id="KW-0472">Membrane</keyword>
<keyword evidence="9" id="KW-1185">Reference proteome</keyword>
<feature type="region of interest" description="Disordered" evidence="6">
    <location>
        <begin position="139"/>
        <end position="161"/>
    </location>
</feature>
<comment type="similarity">
    <text evidence="2">Belongs to the calcium channel flower family.</text>
</comment>
<evidence type="ECO:0000256" key="1">
    <source>
        <dbReference type="ARBA" id="ARBA00004127"/>
    </source>
</evidence>
<feature type="transmembrane region" description="Helical" evidence="7">
    <location>
        <begin position="20"/>
        <end position="42"/>
    </location>
</feature>
<dbReference type="PANTHER" id="PTHR13314">
    <property type="entry name" value="CALCIUM CHANNEL FLOWER HOMOLOG"/>
    <property type="match status" value="1"/>
</dbReference>
<dbReference type="Pfam" id="PF10233">
    <property type="entry name" value="Cg6151-P"/>
    <property type="match status" value="1"/>
</dbReference>
<dbReference type="InterPro" id="IPR019365">
    <property type="entry name" value="TVP18/Ca-channel_flower"/>
</dbReference>
<reference evidence="8" key="2">
    <citation type="journal article" date="2023" name="Science">
        <title>Genomic signatures of disease resistance in endangered staghorn corals.</title>
        <authorList>
            <person name="Vollmer S.V."/>
            <person name="Selwyn J.D."/>
            <person name="Despard B.A."/>
            <person name="Roesel C.L."/>
        </authorList>
    </citation>
    <scope>NUCLEOTIDE SEQUENCE</scope>
    <source>
        <strain evidence="8">K2</strain>
    </source>
</reference>
<comment type="subcellular location">
    <subcellularLocation>
        <location evidence="1">Endomembrane system</location>
        <topology evidence="1">Multi-pass membrane protein</topology>
    </subcellularLocation>
</comment>
<dbReference type="GO" id="GO:0016192">
    <property type="term" value="P:vesicle-mediated transport"/>
    <property type="evidence" value="ECO:0007669"/>
    <property type="project" value="TreeGrafter"/>
</dbReference>
<organism evidence="8 9">
    <name type="scientific">Acropora cervicornis</name>
    <name type="common">Staghorn coral</name>
    <dbReference type="NCBI Taxonomy" id="6130"/>
    <lineage>
        <taxon>Eukaryota</taxon>
        <taxon>Metazoa</taxon>
        <taxon>Cnidaria</taxon>
        <taxon>Anthozoa</taxon>
        <taxon>Hexacorallia</taxon>
        <taxon>Scleractinia</taxon>
        <taxon>Astrocoeniina</taxon>
        <taxon>Acroporidae</taxon>
        <taxon>Acropora</taxon>
    </lineage>
</organism>
<evidence type="ECO:0000256" key="4">
    <source>
        <dbReference type="ARBA" id="ARBA00022989"/>
    </source>
</evidence>
<evidence type="ECO:0000256" key="5">
    <source>
        <dbReference type="ARBA" id="ARBA00023136"/>
    </source>
</evidence>
<protein>
    <submittedName>
        <fullName evidence="8">Calcium channel flower-like protein</fullName>
    </submittedName>
</protein>
<evidence type="ECO:0000313" key="8">
    <source>
        <dbReference type="EMBL" id="KAK2567182.1"/>
    </source>
</evidence>
<keyword evidence="3 7" id="KW-0812">Transmembrane</keyword>
<evidence type="ECO:0000256" key="6">
    <source>
        <dbReference type="SAM" id="MobiDB-lite"/>
    </source>
</evidence>
<dbReference type="Proteomes" id="UP001249851">
    <property type="component" value="Unassembled WGS sequence"/>
</dbReference>
<accession>A0AAD9VAR3</accession>
<evidence type="ECO:0000256" key="2">
    <source>
        <dbReference type="ARBA" id="ARBA00010023"/>
    </source>
</evidence>
<name>A0AAD9VAR3_ACRCE</name>
<evidence type="ECO:0000256" key="7">
    <source>
        <dbReference type="SAM" id="Phobius"/>
    </source>
</evidence>
<dbReference type="GO" id="GO:0012505">
    <property type="term" value="C:endomembrane system"/>
    <property type="evidence" value="ECO:0007669"/>
    <property type="project" value="UniProtKB-SubCell"/>
</dbReference>
<feature type="transmembrane region" description="Helical" evidence="7">
    <location>
        <begin position="109"/>
        <end position="129"/>
    </location>
</feature>
<evidence type="ECO:0000256" key="3">
    <source>
        <dbReference type="ARBA" id="ARBA00022692"/>
    </source>
</evidence>
<evidence type="ECO:0000313" key="9">
    <source>
        <dbReference type="Proteomes" id="UP001249851"/>
    </source>
</evidence>